<evidence type="ECO:0000313" key="2">
    <source>
        <dbReference type="EMBL" id="CAD9681200.1"/>
    </source>
</evidence>
<keyword evidence="1" id="KW-0175">Coiled coil</keyword>
<accession>A0A7S2RV06</accession>
<protein>
    <submittedName>
        <fullName evidence="2">Uncharacterized protein</fullName>
    </submittedName>
</protein>
<dbReference type="EMBL" id="HBHK01011492">
    <property type="protein sequence ID" value="CAD9681203.1"/>
    <property type="molecule type" value="Transcribed_RNA"/>
</dbReference>
<dbReference type="AlphaFoldDB" id="A0A7S2RV06"/>
<proteinExistence type="predicted"/>
<sequence length="439" mass="49262">MDLVELALEVAKTDAAACCLRWFCVNSSCPRDVNMATWVGAFMRLKTWDMSRKVGDMWMYPKDADKTEQACVYVLDPILYRNTWCMFSFGGRPMAEAYERQVFVLQNFNKLTRAGAETGFKRVHFMKRVNEKYCAYRDALEKNSDIGLLAVPGHTGTTSSQDLPKAVSSVRNFNVFNVKDLQKGLGSTLSVQSIGTIIVVARPSENTITGADYPGKLSVHVDTATKLIKVYGGKLEASPKALGFEFDYETPSRLLHQVRQVFDQGYRVCDGDNAVYKEASRGLVDVNVDRVGMSTGPHTICTSSDNKCLVEQRVGWADSCFTNVLVLRSTTCTSVYNPRGSSTKRIRCPACARYIQNMSTKKRKRDDGITELSADTENPKNKCVVPYKYMRREQLVSRIKQLVGEKKAASRKINSYKDAIETARFEKAMFEPLPKTVDS</sequence>
<evidence type="ECO:0000313" key="3">
    <source>
        <dbReference type="EMBL" id="CAD9681203.1"/>
    </source>
</evidence>
<feature type="coiled-coil region" evidence="1">
    <location>
        <begin position="392"/>
        <end position="419"/>
    </location>
</feature>
<name>A0A7S2RV06_9STRA</name>
<organism evidence="2">
    <name type="scientific">Mucochytrium quahogii</name>
    <dbReference type="NCBI Taxonomy" id="96639"/>
    <lineage>
        <taxon>Eukaryota</taxon>
        <taxon>Sar</taxon>
        <taxon>Stramenopiles</taxon>
        <taxon>Bigyra</taxon>
        <taxon>Labyrinthulomycetes</taxon>
        <taxon>Thraustochytrida</taxon>
        <taxon>Thraustochytriidae</taxon>
        <taxon>Mucochytrium</taxon>
    </lineage>
</organism>
<reference evidence="2" key="1">
    <citation type="submission" date="2021-01" db="EMBL/GenBank/DDBJ databases">
        <authorList>
            <person name="Corre E."/>
            <person name="Pelletier E."/>
            <person name="Niang G."/>
            <person name="Scheremetjew M."/>
            <person name="Finn R."/>
            <person name="Kale V."/>
            <person name="Holt S."/>
            <person name="Cochrane G."/>
            <person name="Meng A."/>
            <person name="Brown T."/>
            <person name="Cohen L."/>
        </authorList>
    </citation>
    <scope>NUCLEOTIDE SEQUENCE</scope>
    <source>
        <strain evidence="2">NY070348D</strain>
    </source>
</reference>
<gene>
    <name evidence="2" type="ORF">QSP1433_LOCUS7189</name>
    <name evidence="3" type="ORF">QSP1433_LOCUS7190</name>
</gene>
<dbReference type="EMBL" id="HBHK01011491">
    <property type="protein sequence ID" value="CAD9681200.1"/>
    <property type="molecule type" value="Transcribed_RNA"/>
</dbReference>
<evidence type="ECO:0000256" key="1">
    <source>
        <dbReference type="SAM" id="Coils"/>
    </source>
</evidence>